<accession>X1H6R0</accession>
<sequence length="135" mass="15961">MVYVKGVLKSRKRGKPTFDDKLLKHWEKLRVLDFFNENEVAEYEKEGIQLIERMKRKSDEKGKIKKLFLDIMGETKQAFCSGSQESDHLQEHDSTKKTLTKIIKESNLDRNKSTSSEAYKKLRNFYFGDKKTKLH</sequence>
<organism evidence="1">
    <name type="scientific">marine sediment metagenome</name>
    <dbReference type="NCBI Taxonomy" id="412755"/>
    <lineage>
        <taxon>unclassified sequences</taxon>
        <taxon>metagenomes</taxon>
        <taxon>ecological metagenomes</taxon>
    </lineage>
</organism>
<comment type="caution">
    <text evidence="1">The sequence shown here is derived from an EMBL/GenBank/DDBJ whole genome shotgun (WGS) entry which is preliminary data.</text>
</comment>
<evidence type="ECO:0000313" key="1">
    <source>
        <dbReference type="EMBL" id="GAH40973.1"/>
    </source>
</evidence>
<protein>
    <submittedName>
        <fullName evidence="1">Uncharacterized protein</fullName>
    </submittedName>
</protein>
<reference evidence="1" key="1">
    <citation type="journal article" date="2014" name="Front. Microbiol.">
        <title>High frequency of phylogenetically diverse reductive dehalogenase-homologous genes in deep subseafloor sedimentary metagenomes.</title>
        <authorList>
            <person name="Kawai M."/>
            <person name="Futagami T."/>
            <person name="Toyoda A."/>
            <person name="Takaki Y."/>
            <person name="Nishi S."/>
            <person name="Hori S."/>
            <person name="Arai W."/>
            <person name="Tsubouchi T."/>
            <person name="Morono Y."/>
            <person name="Uchiyama I."/>
            <person name="Ito T."/>
            <person name="Fujiyama A."/>
            <person name="Inagaki F."/>
            <person name="Takami H."/>
        </authorList>
    </citation>
    <scope>NUCLEOTIDE SEQUENCE</scope>
    <source>
        <strain evidence="1">Expedition CK06-06</strain>
    </source>
</reference>
<dbReference type="AlphaFoldDB" id="X1H6R0"/>
<dbReference type="EMBL" id="BARU01009740">
    <property type="protein sequence ID" value="GAH40973.1"/>
    <property type="molecule type" value="Genomic_DNA"/>
</dbReference>
<proteinExistence type="predicted"/>
<gene>
    <name evidence="1" type="ORF">S03H2_18737</name>
</gene>
<name>X1H6R0_9ZZZZ</name>